<accession>A0A931DTE5</accession>
<dbReference type="InterPro" id="IPR016130">
    <property type="entry name" value="Tyr_Pase_AS"/>
</dbReference>
<keyword evidence="4" id="KW-1185">Reference proteome</keyword>
<dbReference type="AlphaFoldDB" id="A0A931DTE5"/>
<evidence type="ECO:0000259" key="2">
    <source>
        <dbReference type="PROSITE" id="PS50056"/>
    </source>
</evidence>
<dbReference type="Proteomes" id="UP000614047">
    <property type="component" value="Unassembled WGS sequence"/>
</dbReference>
<organism evidence="3 4">
    <name type="scientific">Actinomadura viridis</name>
    <dbReference type="NCBI Taxonomy" id="58110"/>
    <lineage>
        <taxon>Bacteria</taxon>
        <taxon>Bacillati</taxon>
        <taxon>Actinomycetota</taxon>
        <taxon>Actinomycetes</taxon>
        <taxon>Streptosporangiales</taxon>
        <taxon>Thermomonosporaceae</taxon>
        <taxon>Actinomadura</taxon>
    </lineage>
</organism>
<dbReference type="InterPro" id="IPR000387">
    <property type="entry name" value="Tyr_Pase_dom"/>
</dbReference>
<name>A0A931DTE5_9ACTN</name>
<dbReference type="PROSITE" id="PS50056">
    <property type="entry name" value="TYR_PHOSPHATASE_2"/>
    <property type="match status" value="1"/>
</dbReference>
<evidence type="ECO:0000313" key="3">
    <source>
        <dbReference type="EMBL" id="MBG6092333.1"/>
    </source>
</evidence>
<evidence type="ECO:0000313" key="4">
    <source>
        <dbReference type="Proteomes" id="UP000614047"/>
    </source>
</evidence>
<dbReference type="PROSITE" id="PS00383">
    <property type="entry name" value="TYR_PHOSPHATASE_1"/>
    <property type="match status" value="1"/>
</dbReference>
<sequence length="164" mass="17905">MRPTLYTVDLPGSGRVSTMAKPRGGDWLPDEMTALKAADVDVLVCALTPAELREADLENEPHAAQQAGLSFTHVPIPDRTVPDLKAVLPTLHHLTQQLQDSTNIVIHCRFGIGRSSLLAVSLLILNGTDPETAWAQLQTARGIPVPDTTEQRDWPTQLIKHRPA</sequence>
<feature type="region of interest" description="Disordered" evidence="1">
    <location>
        <begin position="145"/>
        <end position="164"/>
    </location>
</feature>
<feature type="domain" description="Tyrosine specific protein phosphatases" evidence="2">
    <location>
        <begin position="85"/>
        <end position="152"/>
    </location>
</feature>
<protein>
    <submittedName>
        <fullName evidence="3">Protein-tyrosine phosphatase</fullName>
    </submittedName>
</protein>
<dbReference type="EMBL" id="JADOUA010000001">
    <property type="protein sequence ID" value="MBG6092333.1"/>
    <property type="molecule type" value="Genomic_DNA"/>
</dbReference>
<comment type="caution">
    <text evidence="3">The sequence shown here is derived from an EMBL/GenBank/DDBJ whole genome shotgun (WGS) entry which is preliminary data.</text>
</comment>
<dbReference type="InterPro" id="IPR029021">
    <property type="entry name" value="Prot-tyrosine_phosphatase-like"/>
</dbReference>
<dbReference type="RefSeq" id="WP_197014530.1">
    <property type="nucleotide sequence ID" value="NZ_BAABES010000012.1"/>
</dbReference>
<dbReference type="Gene3D" id="3.90.190.10">
    <property type="entry name" value="Protein tyrosine phosphatase superfamily"/>
    <property type="match status" value="1"/>
</dbReference>
<dbReference type="Pfam" id="PF22785">
    <property type="entry name" value="Tc-R-P"/>
    <property type="match status" value="1"/>
</dbReference>
<dbReference type="SUPFAM" id="SSF52799">
    <property type="entry name" value="(Phosphotyrosine protein) phosphatases II"/>
    <property type="match status" value="1"/>
</dbReference>
<reference evidence="3" key="1">
    <citation type="submission" date="2020-11" db="EMBL/GenBank/DDBJ databases">
        <title>Sequencing the genomes of 1000 actinobacteria strains.</title>
        <authorList>
            <person name="Klenk H.-P."/>
        </authorList>
    </citation>
    <scope>NUCLEOTIDE SEQUENCE</scope>
    <source>
        <strain evidence="3">DSM 43175</strain>
    </source>
</reference>
<gene>
    <name evidence="3" type="ORF">IW256_006446</name>
</gene>
<proteinExistence type="predicted"/>
<evidence type="ECO:0000256" key="1">
    <source>
        <dbReference type="SAM" id="MobiDB-lite"/>
    </source>
</evidence>